<dbReference type="Gene3D" id="3.30.160.60">
    <property type="entry name" value="Classic Zinc Finger"/>
    <property type="match status" value="3"/>
</dbReference>
<evidence type="ECO:0000256" key="7">
    <source>
        <dbReference type="ARBA" id="ARBA00023163"/>
    </source>
</evidence>
<dbReference type="GO" id="GO:0006357">
    <property type="term" value="P:regulation of transcription by RNA polymerase II"/>
    <property type="evidence" value="ECO:0007669"/>
    <property type="project" value="TreeGrafter"/>
</dbReference>
<evidence type="ECO:0000256" key="1">
    <source>
        <dbReference type="ARBA" id="ARBA00004123"/>
    </source>
</evidence>
<keyword evidence="6" id="KW-0805">Transcription regulation</keyword>
<dbReference type="GO" id="GO:0000978">
    <property type="term" value="F:RNA polymerase II cis-regulatory region sequence-specific DNA binding"/>
    <property type="evidence" value="ECO:0007669"/>
    <property type="project" value="TreeGrafter"/>
</dbReference>
<dbReference type="PANTHER" id="PTHR45993:SF6">
    <property type="entry name" value="C2H2-TYPE DOMAIN-CONTAINING PROTEIN"/>
    <property type="match status" value="1"/>
</dbReference>
<evidence type="ECO:0000259" key="11">
    <source>
        <dbReference type="PROSITE" id="PS50157"/>
    </source>
</evidence>
<feature type="compositionally biased region" description="Polar residues" evidence="10">
    <location>
        <begin position="331"/>
        <end position="345"/>
    </location>
</feature>
<feature type="compositionally biased region" description="Polar residues" evidence="10">
    <location>
        <begin position="300"/>
        <end position="323"/>
    </location>
</feature>
<feature type="region of interest" description="Disordered" evidence="10">
    <location>
        <begin position="268"/>
        <end position="361"/>
    </location>
</feature>
<dbReference type="InterPro" id="IPR036236">
    <property type="entry name" value="Znf_C2H2_sf"/>
</dbReference>
<dbReference type="GO" id="GO:0008270">
    <property type="term" value="F:zinc ion binding"/>
    <property type="evidence" value="ECO:0007669"/>
    <property type="project" value="UniProtKB-KW"/>
</dbReference>
<dbReference type="AlphaFoldDB" id="A0A3P6VFV4"/>
<feature type="domain" description="C2H2-type" evidence="11">
    <location>
        <begin position="420"/>
        <end position="447"/>
    </location>
</feature>
<evidence type="ECO:0000256" key="3">
    <source>
        <dbReference type="ARBA" id="ARBA00022737"/>
    </source>
</evidence>
<feature type="domain" description="C2H2-type" evidence="11">
    <location>
        <begin position="392"/>
        <end position="419"/>
    </location>
</feature>
<keyword evidence="7" id="KW-0804">Transcription</keyword>
<dbReference type="Pfam" id="PF00096">
    <property type="entry name" value="zf-C2H2"/>
    <property type="match status" value="3"/>
</dbReference>
<evidence type="ECO:0000256" key="5">
    <source>
        <dbReference type="ARBA" id="ARBA00022833"/>
    </source>
</evidence>
<feature type="region of interest" description="Disordered" evidence="10">
    <location>
        <begin position="553"/>
        <end position="600"/>
    </location>
</feature>
<keyword evidence="5" id="KW-0862">Zinc</keyword>
<evidence type="ECO:0000256" key="6">
    <source>
        <dbReference type="ARBA" id="ARBA00023015"/>
    </source>
</evidence>
<gene>
    <name evidence="12" type="ORF">NLS_LOCUS9142</name>
</gene>
<keyword evidence="8" id="KW-0539">Nucleus</keyword>
<dbReference type="OrthoDB" id="10046198at2759"/>
<evidence type="ECO:0000256" key="2">
    <source>
        <dbReference type="ARBA" id="ARBA00022723"/>
    </source>
</evidence>
<dbReference type="PANTHER" id="PTHR45993">
    <property type="entry name" value="B-CELL LYMPHOMA/LEUKEMIA 11"/>
    <property type="match status" value="1"/>
</dbReference>
<sequence>MEIDTKQGNASLIRGGSLTCHSCKHVCSDVWSLLKHVFIAHGLRICEEEIPCMSRTELPKSTVITSSLSSSSSSSLLTPKTPLHPPSLTFASPFTTSTAKNKLNGKGGFSLNAFCSERLKEIAEKAGEPLADLRHVVSQSTVSSRSNEQIKATGIKKTQQSENTDEEHSSNSIASATASTTPFLPGSALNNVSSSLTAATLAAVALQQQQQQQQHSSLQNLWMQPNIPNMLALMQEYYAQFSLNNAAYLLGAGSPSVTPTNNNGSAFNTITKITSSPEEPSPAAPSSATQSLGLTGFGRSDTTTQDQLSSPGGKQGPWNSLGSFGSKRQRSNNGSETLSPATSSGAPLHSKLSRLDDESNEDAKSTLLNVVDGDDLAFAEPAARRDTNAKKDRCTFCCKVFTNRSNLIVHLRSHTGEKPYKCRLCSYACAQSSKLTRHMRTHGQQGKETYHCNICQMPFSVHSTLEKHMRKCVVANNQNRENNQQLSPADATNTIDSPNKVAVAAASTLADATSLLAFSSVSLNGSQLPANITQSNKIVLNWLQAMNVNRNQTQVPTSTSSAGIASSDGHRINSNGVVLPTGKEDSKGAGGAGGGEDEDMIVEECESFSDMQKTLLKQETAALSS</sequence>
<accession>A0A3P6VFV4</accession>
<dbReference type="FunFam" id="3.30.160.60:FF:000037">
    <property type="entry name" value="B-cell lymphoma/leukemia 11A isoform X1"/>
    <property type="match status" value="1"/>
</dbReference>
<dbReference type="SUPFAM" id="SSF57667">
    <property type="entry name" value="beta-beta-alpha zinc fingers"/>
    <property type="match status" value="2"/>
</dbReference>
<dbReference type="EMBL" id="UYRX01001388">
    <property type="protein sequence ID" value="VDK89461.1"/>
    <property type="molecule type" value="Genomic_DNA"/>
</dbReference>
<dbReference type="PROSITE" id="PS50157">
    <property type="entry name" value="ZINC_FINGER_C2H2_2"/>
    <property type="match status" value="3"/>
</dbReference>
<dbReference type="OMA" id="RCTFCCK"/>
<dbReference type="GO" id="GO:0005634">
    <property type="term" value="C:nucleus"/>
    <property type="evidence" value="ECO:0007669"/>
    <property type="project" value="UniProtKB-SubCell"/>
</dbReference>
<keyword evidence="2" id="KW-0479">Metal-binding</keyword>
<evidence type="ECO:0000256" key="8">
    <source>
        <dbReference type="ARBA" id="ARBA00023242"/>
    </source>
</evidence>
<keyword evidence="3" id="KW-0677">Repeat</keyword>
<comment type="subcellular location">
    <subcellularLocation>
        <location evidence="1">Nucleus</location>
    </subcellularLocation>
</comment>
<protein>
    <recommendedName>
        <fullName evidence="11">C2H2-type domain-containing protein</fullName>
    </recommendedName>
</protein>
<reference evidence="12 13" key="1">
    <citation type="submission" date="2018-08" db="EMBL/GenBank/DDBJ databases">
        <authorList>
            <person name="Laetsch R D."/>
            <person name="Stevens L."/>
            <person name="Kumar S."/>
            <person name="Blaxter L. M."/>
        </authorList>
    </citation>
    <scope>NUCLEOTIDE SEQUENCE [LARGE SCALE GENOMIC DNA]</scope>
</reference>
<dbReference type="Proteomes" id="UP000277928">
    <property type="component" value="Unassembled WGS sequence"/>
</dbReference>
<dbReference type="InterPro" id="IPR051497">
    <property type="entry name" value="Dev/Hematopoietic_TF"/>
</dbReference>
<keyword evidence="4 9" id="KW-0863">Zinc-finger</keyword>
<organism evidence="12 13">
    <name type="scientific">Litomosoides sigmodontis</name>
    <name type="common">Filarial nematode worm</name>
    <dbReference type="NCBI Taxonomy" id="42156"/>
    <lineage>
        <taxon>Eukaryota</taxon>
        <taxon>Metazoa</taxon>
        <taxon>Ecdysozoa</taxon>
        <taxon>Nematoda</taxon>
        <taxon>Chromadorea</taxon>
        <taxon>Rhabditida</taxon>
        <taxon>Spirurina</taxon>
        <taxon>Spiruromorpha</taxon>
        <taxon>Filarioidea</taxon>
        <taxon>Onchocercidae</taxon>
        <taxon>Litomosoides</taxon>
    </lineage>
</organism>
<evidence type="ECO:0000313" key="12">
    <source>
        <dbReference type="EMBL" id="VDK89461.1"/>
    </source>
</evidence>
<dbReference type="InterPro" id="IPR013087">
    <property type="entry name" value="Znf_C2H2_type"/>
</dbReference>
<feature type="compositionally biased region" description="Polar residues" evidence="10">
    <location>
        <begin position="553"/>
        <end position="564"/>
    </location>
</feature>
<evidence type="ECO:0000256" key="10">
    <source>
        <dbReference type="SAM" id="MobiDB-lite"/>
    </source>
</evidence>
<name>A0A3P6VFV4_LITSI</name>
<evidence type="ECO:0000313" key="13">
    <source>
        <dbReference type="Proteomes" id="UP000277928"/>
    </source>
</evidence>
<proteinExistence type="predicted"/>
<dbReference type="PROSITE" id="PS00028">
    <property type="entry name" value="ZINC_FINGER_C2H2_1"/>
    <property type="match status" value="2"/>
</dbReference>
<evidence type="ECO:0000256" key="4">
    <source>
        <dbReference type="ARBA" id="ARBA00022771"/>
    </source>
</evidence>
<feature type="domain" description="C2H2-type" evidence="11">
    <location>
        <begin position="450"/>
        <end position="481"/>
    </location>
</feature>
<evidence type="ECO:0000256" key="9">
    <source>
        <dbReference type="PROSITE-ProRule" id="PRU00042"/>
    </source>
</evidence>
<dbReference type="STRING" id="42156.A0A3P6VFV4"/>
<feature type="compositionally biased region" description="Polar residues" evidence="10">
    <location>
        <begin position="137"/>
        <end position="162"/>
    </location>
</feature>
<feature type="region of interest" description="Disordered" evidence="10">
    <location>
        <begin position="137"/>
        <end position="177"/>
    </location>
</feature>
<keyword evidence="13" id="KW-1185">Reference proteome</keyword>
<dbReference type="SMART" id="SM00355">
    <property type="entry name" value="ZnF_C2H2"/>
    <property type="match status" value="4"/>
</dbReference>
<dbReference type="GO" id="GO:0003700">
    <property type="term" value="F:DNA-binding transcription factor activity"/>
    <property type="evidence" value="ECO:0007669"/>
    <property type="project" value="TreeGrafter"/>
</dbReference>